<feature type="domain" description="Flagellar hook-associated protein 2 N-terminal" evidence="6">
    <location>
        <begin position="8"/>
        <end position="103"/>
    </location>
</feature>
<keyword evidence="8" id="KW-0282">Flagellum</keyword>
<evidence type="ECO:0000256" key="5">
    <source>
        <dbReference type="RuleBase" id="RU362066"/>
    </source>
</evidence>
<dbReference type="GeneID" id="57143125"/>
<keyword evidence="3" id="KW-0175">Coiled coil</keyword>
<reference evidence="8 9" key="1">
    <citation type="submission" date="2019-06" db="EMBL/GenBank/DDBJ databases">
        <title>Whole genome shotgun sequence of Microbacterium testaceum NBRC 12675.</title>
        <authorList>
            <person name="Hosoyama A."/>
            <person name="Uohara A."/>
            <person name="Ohji S."/>
            <person name="Ichikawa N."/>
        </authorList>
    </citation>
    <scope>NUCLEOTIDE SEQUENCE [LARGE SCALE GENOMIC DNA]</scope>
    <source>
        <strain evidence="8 9">NBRC 12675</strain>
    </source>
</reference>
<evidence type="ECO:0000313" key="8">
    <source>
        <dbReference type="EMBL" id="GEB44470.1"/>
    </source>
</evidence>
<dbReference type="Pfam" id="PF07195">
    <property type="entry name" value="FliD_C"/>
    <property type="match status" value="1"/>
</dbReference>
<comment type="caution">
    <text evidence="8">The sequence shown here is derived from an EMBL/GenBank/DDBJ whole genome shotgun (WGS) entry which is preliminary data.</text>
</comment>
<evidence type="ECO:0000259" key="6">
    <source>
        <dbReference type="Pfam" id="PF02465"/>
    </source>
</evidence>
<evidence type="ECO:0000256" key="1">
    <source>
        <dbReference type="ARBA" id="ARBA00009764"/>
    </source>
</evidence>
<dbReference type="GO" id="GO:0009421">
    <property type="term" value="C:bacterial-type flagellum filament cap"/>
    <property type="evidence" value="ECO:0007669"/>
    <property type="project" value="InterPro"/>
</dbReference>
<dbReference type="EMBL" id="BJML01000001">
    <property type="protein sequence ID" value="GEB44470.1"/>
    <property type="molecule type" value="Genomic_DNA"/>
</dbReference>
<dbReference type="Pfam" id="PF02465">
    <property type="entry name" value="FliD_N"/>
    <property type="match status" value="1"/>
</dbReference>
<keyword evidence="4 5" id="KW-0975">Bacterial flagellum</keyword>
<keyword evidence="5" id="KW-0964">Secreted</keyword>
<evidence type="ECO:0000313" key="9">
    <source>
        <dbReference type="Proteomes" id="UP000319525"/>
    </source>
</evidence>
<comment type="subcellular location">
    <subcellularLocation>
        <location evidence="5">Secreted</location>
    </subcellularLocation>
    <subcellularLocation>
        <location evidence="5">Bacterial flagellum</location>
    </subcellularLocation>
</comment>
<comment type="similarity">
    <text evidence="1 5">Belongs to the FliD family.</text>
</comment>
<dbReference type="GO" id="GO:0005576">
    <property type="term" value="C:extracellular region"/>
    <property type="evidence" value="ECO:0007669"/>
    <property type="project" value="UniProtKB-SubCell"/>
</dbReference>
<feature type="domain" description="Flagellar hook-associated protein 2 C-terminal" evidence="7">
    <location>
        <begin position="229"/>
        <end position="435"/>
    </location>
</feature>
<dbReference type="OrthoDB" id="5241527at2"/>
<comment type="subunit">
    <text evidence="2 5">Homopentamer.</text>
</comment>
<dbReference type="RefSeq" id="WP_141375451.1">
    <property type="nucleotide sequence ID" value="NZ_BJML01000001.1"/>
</dbReference>
<keyword evidence="8" id="KW-0966">Cell projection</keyword>
<proteinExistence type="inferred from homology"/>
<evidence type="ECO:0000259" key="7">
    <source>
        <dbReference type="Pfam" id="PF07195"/>
    </source>
</evidence>
<dbReference type="PANTHER" id="PTHR30288">
    <property type="entry name" value="FLAGELLAR CAP/ASSEMBLY PROTEIN FLID"/>
    <property type="match status" value="1"/>
</dbReference>
<dbReference type="GO" id="GO:0071973">
    <property type="term" value="P:bacterial-type flagellum-dependent cell motility"/>
    <property type="evidence" value="ECO:0007669"/>
    <property type="project" value="TreeGrafter"/>
</dbReference>
<dbReference type="InterPro" id="IPR003481">
    <property type="entry name" value="FliD_N"/>
</dbReference>
<keyword evidence="8" id="KW-0969">Cilium</keyword>
<dbReference type="Proteomes" id="UP000319525">
    <property type="component" value="Unassembled WGS sequence"/>
</dbReference>
<evidence type="ECO:0000256" key="4">
    <source>
        <dbReference type="ARBA" id="ARBA00023143"/>
    </source>
</evidence>
<dbReference type="InterPro" id="IPR040026">
    <property type="entry name" value="FliD"/>
</dbReference>
<dbReference type="GO" id="GO:0007155">
    <property type="term" value="P:cell adhesion"/>
    <property type="evidence" value="ECO:0007669"/>
    <property type="project" value="InterPro"/>
</dbReference>
<organism evidence="8 9">
    <name type="scientific">Microbacterium testaceum</name>
    <name type="common">Aureobacterium testaceum</name>
    <name type="synonym">Brevibacterium testaceum</name>
    <dbReference type="NCBI Taxonomy" id="2033"/>
    <lineage>
        <taxon>Bacteria</taxon>
        <taxon>Bacillati</taxon>
        <taxon>Actinomycetota</taxon>
        <taxon>Actinomycetes</taxon>
        <taxon>Micrococcales</taxon>
        <taxon>Microbacteriaceae</taxon>
        <taxon>Microbacterium</taxon>
    </lineage>
</organism>
<dbReference type="InterPro" id="IPR010809">
    <property type="entry name" value="FliD_C"/>
</dbReference>
<dbReference type="GO" id="GO:0009424">
    <property type="term" value="C:bacterial-type flagellum hook"/>
    <property type="evidence" value="ECO:0007669"/>
    <property type="project" value="UniProtKB-UniRule"/>
</dbReference>
<sequence>MNIDGLASGIKTKDVIDALMNVAAIPKTLVKNKITDHTTIITNLQSLNTSLQSLDDKAKTAATATSLARFSAASSSETVTVTAGEKARAFSTAVVVDTLAVAHTIVTAPGGADAFAGPFTLVARDGTVTEIAPAGAAPSDLVAALNAAGAGVIATVVPGGRGADGQPLSRVQISATQTGADASFVLHRGSAADVAAGTGTDVASQAGAAIVGRGTDAVIRLFAGTTAEQTVTSSSNTFVGIGEGIDVTVRATSTQPITITVAADGKAQSDTAAAFVKEIAALMTRIDNGSKATVAAPGSATTLGVFTGDSTVRSLRGALSGAVQDPIEGVSPSTIGISVDKYGALSFDQEKFAAAMQADPVATQATFSAVAERVHATTARYSDKYDGLLTQRIAGQQKEVTSLQQQVERMDLRLDMRRATLERTYSAMEVRLSGLQSQSSWLTSQLAALTPPSQ</sequence>
<evidence type="ECO:0000256" key="3">
    <source>
        <dbReference type="ARBA" id="ARBA00023054"/>
    </source>
</evidence>
<protein>
    <recommendedName>
        <fullName evidence="5">Flagellar hook-associated protein 2</fullName>
        <shortName evidence="5">HAP2</shortName>
    </recommendedName>
    <alternativeName>
        <fullName evidence="5">Flagellar cap protein</fullName>
    </alternativeName>
</protein>
<dbReference type="PANTHER" id="PTHR30288:SF0">
    <property type="entry name" value="FLAGELLAR HOOK-ASSOCIATED PROTEIN 2"/>
    <property type="match status" value="1"/>
</dbReference>
<name>A0A4Y3QJT8_MICTE</name>
<dbReference type="AlphaFoldDB" id="A0A4Y3QJT8"/>
<accession>A0A4Y3QJT8</accession>
<evidence type="ECO:0000256" key="2">
    <source>
        <dbReference type="ARBA" id="ARBA00011255"/>
    </source>
</evidence>
<comment type="function">
    <text evidence="5">Required for morphogenesis and for the elongation of the flagellar filament by facilitating polymerization of the flagellin monomers at the tip of growing filament. Forms a capping structure, which prevents flagellin subunits (transported through the central channel of the flagellum) from leaking out without polymerization at the distal end.</text>
</comment>
<gene>
    <name evidence="8" type="primary">fliD</name>
    <name evidence="8" type="ORF">MTE01_04150</name>
</gene>